<dbReference type="SUPFAM" id="SSF53649">
    <property type="entry name" value="Alkaline phosphatase-like"/>
    <property type="match status" value="1"/>
</dbReference>
<dbReference type="Proteomes" id="UP000829194">
    <property type="component" value="Chromosome"/>
</dbReference>
<accession>A0ABY3XJT7</accession>
<dbReference type="Pfam" id="PF13385">
    <property type="entry name" value="Laminin_G_3"/>
    <property type="match status" value="1"/>
</dbReference>
<dbReference type="PANTHER" id="PTHR10151:SF120">
    <property type="entry name" value="BIS(5'-ADENOSYL)-TRIPHOSPHATASE"/>
    <property type="match status" value="1"/>
</dbReference>
<dbReference type="EMBL" id="CP093547">
    <property type="protein sequence ID" value="UNP31887.1"/>
    <property type="molecule type" value="Genomic_DNA"/>
</dbReference>
<dbReference type="InterPro" id="IPR013320">
    <property type="entry name" value="ConA-like_dom_sf"/>
</dbReference>
<dbReference type="InterPro" id="IPR017850">
    <property type="entry name" value="Alkaline_phosphatase_core_sf"/>
</dbReference>
<dbReference type="RefSeq" id="WP_148648863.1">
    <property type="nucleotide sequence ID" value="NZ_CP011131.1"/>
</dbReference>
<evidence type="ECO:0000313" key="2">
    <source>
        <dbReference type="Proteomes" id="UP000829194"/>
    </source>
</evidence>
<keyword evidence="2" id="KW-1185">Reference proteome</keyword>
<dbReference type="Gene3D" id="3.40.720.10">
    <property type="entry name" value="Alkaline Phosphatase, subunit A"/>
    <property type="match status" value="2"/>
</dbReference>
<reference evidence="1 2" key="1">
    <citation type="submission" date="2022-03" db="EMBL/GenBank/DDBJ databases">
        <title>Complete genome sequence of Lysobacter capsici VKM B-2533 and Lysobacter gummosus 10.1.1, promising sources of lytic agents.</title>
        <authorList>
            <person name="Tarlachkov S.V."/>
            <person name="Kudryakova I.V."/>
            <person name="Afoshin A.S."/>
            <person name="Leontyevskaya E.A."/>
            <person name="Leontyevskaya N.V."/>
        </authorList>
    </citation>
    <scope>NUCLEOTIDE SEQUENCE [LARGE SCALE GENOMIC DNA]</scope>
    <source>
        <strain evidence="1 2">10.1.1</strain>
    </source>
</reference>
<dbReference type="Pfam" id="PF01663">
    <property type="entry name" value="Phosphodiest"/>
    <property type="match status" value="2"/>
</dbReference>
<dbReference type="PANTHER" id="PTHR10151">
    <property type="entry name" value="ECTONUCLEOTIDE PYROPHOSPHATASE/PHOSPHODIESTERASE"/>
    <property type="match status" value="1"/>
</dbReference>
<gene>
    <name evidence="1" type="ORF">MOV92_11805</name>
</gene>
<proteinExistence type="predicted"/>
<dbReference type="InterPro" id="IPR002591">
    <property type="entry name" value="Phosphodiest/P_Trfase"/>
</dbReference>
<dbReference type="SUPFAM" id="SSF49899">
    <property type="entry name" value="Concanavalin A-like lectins/glucanases"/>
    <property type="match status" value="1"/>
</dbReference>
<evidence type="ECO:0000313" key="1">
    <source>
        <dbReference type="EMBL" id="UNP31887.1"/>
    </source>
</evidence>
<sequence>MLLGLAALPAFAQTATPKSLVIAIDGARADAVEIANAPNIRSLINGTWSSGYRGAYAHQAQTIKDAATLSGPNHTSIYTGVTAIKHMVTANDNTQMAAVKQLDYLTILEQKNPSLSTAKLATWSSDGVVPTAADYLKVSNDATSAAVGAQMLRGAYSDVNWPLGRDVDAMFVFFDDVDHAGHASTWLSSSYLAEVEEVDGQIGQLLAAVKARPNFANENWQILVTSDHGGRDGHGAMEAACYTIPFLVASKSVAQGVLAGRAGNKDASATVLTHFGIDPGQVFQLADGSGSYMLDGVVQGRNIRPADGSLATGLVANLRFNGNYADATGRGNNVAVGAGTPFFIVGKFGNGVQIASQKKQKEYLSFGAHRPDLDFGGSAGSSFTFTTWYRGGAQTGDPVIFGNKNWNNGAQSGVLFSVGVSGSGSGLGLNLADTGAHRSDAYRISTAESSSGWWFLAITVDRANGLSTVYAGSPAGKLYFISNEVTALQDIGSSLPFNIGQDGTGSYVSQLKADLDDIGIWRRALSKNEISTIFNNGTGRELCSAAGTGCN</sequence>
<protein>
    <submittedName>
        <fullName evidence="1">Alkaline phosphatase family protein</fullName>
    </submittedName>
</protein>
<organism evidence="1 2">
    <name type="scientific">Lysobacter gummosus</name>
    <dbReference type="NCBI Taxonomy" id="262324"/>
    <lineage>
        <taxon>Bacteria</taxon>
        <taxon>Pseudomonadati</taxon>
        <taxon>Pseudomonadota</taxon>
        <taxon>Gammaproteobacteria</taxon>
        <taxon>Lysobacterales</taxon>
        <taxon>Lysobacteraceae</taxon>
        <taxon>Lysobacter</taxon>
    </lineage>
</organism>
<dbReference type="Gene3D" id="2.60.120.200">
    <property type="match status" value="1"/>
</dbReference>
<name>A0ABY3XJT7_9GAMM</name>